<gene>
    <name evidence="1" type="ORF">SAMN04244572_03246</name>
    <name evidence="2" type="ORF">SAMN04244573_01355</name>
</gene>
<dbReference type="AlphaFoldDB" id="A0A1H9EYZ3"/>
<evidence type="ECO:0000313" key="2">
    <source>
        <dbReference type="EMBL" id="SEQ30837.1"/>
    </source>
</evidence>
<evidence type="ECO:0000313" key="3">
    <source>
        <dbReference type="Proteomes" id="UP000199250"/>
    </source>
</evidence>
<protein>
    <submittedName>
        <fullName evidence="2">Uncharacterized protein</fullName>
    </submittedName>
</protein>
<accession>A0A1H9EYZ3</accession>
<name>A0A1H9EYZ3_9GAMM</name>
<evidence type="ECO:0000313" key="1">
    <source>
        <dbReference type="EMBL" id="SEJ24241.1"/>
    </source>
</evidence>
<dbReference type="Proteomes" id="UP000199267">
    <property type="component" value="Unassembled WGS sequence"/>
</dbReference>
<evidence type="ECO:0000313" key="4">
    <source>
        <dbReference type="Proteomes" id="UP000199267"/>
    </source>
</evidence>
<sequence>MKQRQEMVAQYRASFGELCARPEHRHIEPYTSPRRLNFAPPETDATRRIPGRLVLALTSAYALLADWQECRDPSLAELGSWQRYLALPRRSATEKLIAEVFRILRVFRAAAIQHNGAIEIRDDGLVRASCTYNRCALNLLITQSGLELLAACVAGYLESFDQPYSEAYQELLFGQYYADIVAEIRAFADDDRVLFQFRHKGWFNRHLRLDCDNPRLRLEEDGHYCIDLGKYGENAARHPIDFYITLDSRLYIVPVEALKAGRLAAAELARWQARTDAEARLPDAFRLRFAHEKNVVGLPMT</sequence>
<dbReference type="EMBL" id="FOFJ01000009">
    <property type="protein sequence ID" value="SEQ30837.1"/>
    <property type="molecule type" value="Genomic_DNA"/>
</dbReference>
<dbReference type="OrthoDB" id="7335556at2"/>
<organism evidence="2 4">
    <name type="scientific">Azotobacter beijerinckii</name>
    <dbReference type="NCBI Taxonomy" id="170623"/>
    <lineage>
        <taxon>Bacteria</taxon>
        <taxon>Pseudomonadati</taxon>
        <taxon>Pseudomonadota</taxon>
        <taxon>Gammaproteobacteria</taxon>
        <taxon>Pseudomonadales</taxon>
        <taxon>Pseudomonadaceae</taxon>
        <taxon>Azotobacter</taxon>
    </lineage>
</organism>
<dbReference type="EMBL" id="FNYQ01000065">
    <property type="protein sequence ID" value="SEJ24241.1"/>
    <property type="molecule type" value="Genomic_DNA"/>
</dbReference>
<dbReference type="RefSeq" id="WP_090620583.1">
    <property type="nucleotide sequence ID" value="NZ_FNYQ01000065.1"/>
</dbReference>
<reference evidence="3 4" key="1">
    <citation type="submission" date="2016-10" db="EMBL/GenBank/DDBJ databases">
        <authorList>
            <person name="de Groot N.N."/>
        </authorList>
    </citation>
    <scope>NUCLEOTIDE SEQUENCE [LARGE SCALE GENOMIC DNA]</scope>
    <source>
        <strain evidence="1 3">DSM 373</strain>
        <strain evidence="2 4">DSM 378</strain>
    </source>
</reference>
<proteinExistence type="predicted"/>
<dbReference type="Proteomes" id="UP000199250">
    <property type="component" value="Unassembled WGS sequence"/>
</dbReference>